<reference evidence="1" key="1">
    <citation type="submission" date="2022-05" db="EMBL/GenBank/DDBJ databases">
        <authorList>
            <person name="Park J.-S."/>
        </authorList>
    </citation>
    <scope>NUCLEOTIDE SEQUENCE</scope>
    <source>
        <strain evidence="1">2012CJ41-6</strain>
    </source>
</reference>
<evidence type="ECO:0000313" key="1">
    <source>
        <dbReference type="EMBL" id="MCL6286027.1"/>
    </source>
</evidence>
<accession>A0ABT0Q898</accession>
<dbReference type="RefSeq" id="WP_249713378.1">
    <property type="nucleotide sequence ID" value="NZ_JAMFMB010000048.1"/>
</dbReference>
<dbReference type="Proteomes" id="UP001203880">
    <property type="component" value="Unassembled WGS sequence"/>
</dbReference>
<evidence type="ECO:0000313" key="2">
    <source>
        <dbReference type="Proteomes" id="UP001203880"/>
    </source>
</evidence>
<organism evidence="1 2">
    <name type="scientific">Ruegeria spongiae</name>
    <dbReference type="NCBI Taxonomy" id="2942209"/>
    <lineage>
        <taxon>Bacteria</taxon>
        <taxon>Pseudomonadati</taxon>
        <taxon>Pseudomonadota</taxon>
        <taxon>Alphaproteobacteria</taxon>
        <taxon>Rhodobacterales</taxon>
        <taxon>Roseobacteraceae</taxon>
        <taxon>Ruegeria</taxon>
    </lineage>
</organism>
<gene>
    <name evidence="1" type="ORF">M3P21_21150</name>
</gene>
<protein>
    <submittedName>
        <fullName evidence="1">Uncharacterized protein</fullName>
    </submittedName>
</protein>
<comment type="caution">
    <text evidence="1">The sequence shown here is derived from an EMBL/GenBank/DDBJ whole genome shotgun (WGS) entry which is preliminary data.</text>
</comment>
<name>A0ABT0Q898_9RHOB</name>
<proteinExistence type="predicted"/>
<sequence>MSVEFQDAVDWVERVSASWLENGKCDFADLDPAEPILCLRFGIYYDARGSTPLASLIGGPSFGGRFICSDAAGSQLLSVCEKSPAAYNLLREISADFILRDDELPPSLRQFAALHLRGRLNEPKKKRIHKTAFRNIWLLSLSRNVAADYDLSITRNDESRVRTSACDAVAMGLARNGHHISYRAAKEVCVGTTSRRIRAVSDLWVEAYHAARTAKIIPESVLDRIWTDV</sequence>
<dbReference type="EMBL" id="JAMFMB010000048">
    <property type="protein sequence ID" value="MCL6286027.1"/>
    <property type="molecule type" value="Genomic_DNA"/>
</dbReference>
<keyword evidence="2" id="KW-1185">Reference proteome</keyword>